<dbReference type="Proteomes" id="UP000188320">
    <property type="component" value="Unassembled WGS sequence"/>
</dbReference>
<protein>
    <submittedName>
        <fullName evidence="1">Uncharacterized protein</fullName>
    </submittedName>
</protein>
<dbReference type="AlphaFoldDB" id="A0A1R1PR55"/>
<name>A0A1R1PR55_ZANCU</name>
<gene>
    <name evidence="1" type="ORF">AX774_g3022</name>
</gene>
<proteinExistence type="predicted"/>
<evidence type="ECO:0000313" key="1">
    <source>
        <dbReference type="EMBL" id="OMH83466.1"/>
    </source>
</evidence>
<sequence>MHYNQDQPIYSYDIMIVYENYYEFFPSHPTPPGSLFQKQVLGLYSIIRKADVINEMNTNENNTILSEIAAGRSIQ</sequence>
<evidence type="ECO:0000313" key="2">
    <source>
        <dbReference type="Proteomes" id="UP000188320"/>
    </source>
</evidence>
<comment type="caution">
    <text evidence="1">The sequence shown here is derived from an EMBL/GenBank/DDBJ whole genome shotgun (WGS) entry which is preliminary data.</text>
</comment>
<reference evidence="2" key="1">
    <citation type="submission" date="2017-01" db="EMBL/GenBank/DDBJ databases">
        <authorList>
            <person name="Wang Y."/>
            <person name="White M."/>
            <person name="Kvist S."/>
            <person name="Moncalvo J.-M."/>
        </authorList>
    </citation>
    <scope>NUCLEOTIDE SEQUENCE [LARGE SCALE GENOMIC DNA]</scope>
    <source>
        <strain evidence="2">COL-18-3</strain>
    </source>
</reference>
<keyword evidence="2" id="KW-1185">Reference proteome</keyword>
<accession>A0A1R1PR55</accession>
<dbReference type="EMBL" id="LSSK01000404">
    <property type="protein sequence ID" value="OMH83466.1"/>
    <property type="molecule type" value="Genomic_DNA"/>
</dbReference>
<organism evidence="1 2">
    <name type="scientific">Zancudomyces culisetae</name>
    <name type="common">Gut fungus</name>
    <name type="synonym">Smittium culisetae</name>
    <dbReference type="NCBI Taxonomy" id="1213189"/>
    <lineage>
        <taxon>Eukaryota</taxon>
        <taxon>Fungi</taxon>
        <taxon>Fungi incertae sedis</taxon>
        <taxon>Zoopagomycota</taxon>
        <taxon>Kickxellomycotina</taxon>
        <taxon>Harpellomycetes</taxon>
        <taxon>Harpellales</taxon>
        <taxon>Legeriomycetaceae</taxon>
        <taxon>Zancudomyces</taxon>
    </lineage>
</organism>